<keyword evidence="2" id="KW-1185">Reference proteome</keyword>
<evidence type="ECO:0000313" key="1">
    <source>
        <dbReference type="EMBL" id="KAJ6776933.1"/>
    </source>
</evidence>
<gene>
    <name evidence="1" type="ORF">OIU74_000997</name>
</gene>
<accession>A0A9Q0X320</accession>
<name>A0A9Q0X320_9ROSI</name>
<dbReference type="EMBL" id="JAPFFM010000001">
    <property type="protein sequence ID" value="KAJ6776933.1"/>
    <property type="molecule type" value="Genomic_DNA"/>
</dbReference>
<reference evidence="1" key="1">
    <citation type="submission" date="2022-11" db="EMBL/GenBank/DDBJ databases">
        <authorList>
            <person name="Hyden B.L."/>
            <person name="Feng K."/>
            <person name="Yates T."/>
            <person name="Jawdy S."/>
            <person name="Smart L.B."/>
            <person name="Muchero W."/>
        </authorList>
    </citation>
    <scope>NUCLEOTIDE SEQUENCE</scope>
    <source>
        <tissue evidence="1">Shoot tip</tissue>
    </source>
</reference>
<protein>
    <submittedName>
        <fullName evidence="1">Uncharacterized protein</fullName>
    </submittedName>
</protein>
<evidence type="ECO:0000313" key="2">
    <source>
        <dbReference type="Proteomes" id="UP001151752"/>
    </source>
</evidence>
<dbReference type="Proteomes" id="UP001151752">
    <property type="component" value="Chromosome 16"/>
</dbReference>
<comment type="caution">
    <text evidence="1">The sequence shown here is derived from an EMBL/GenBank/DDBJ whole genome shotgun (WGS) entry which is preliminary data.</text>
</comment>
<reference evidence="1" key="2">
    <citation type="journal article" date="2023" name="Int. J. Mol. Sci.">
        <title>De Novo Assembly and Annotation of 11 Diverse Shrub Willow (Salix) Genomes Reveals Novel Gene Organization in Sex-Linked Regions.</title>
        <authorList>
            <person name="Hyden B."/>
            <person name="Feng K."/>
            <person name="Yates T.B."/>
            <person name="Jawdy S."/>
            <person name="Cereghino C."/>
            <person name="Smart L.B."/>
            <person name="Muchero W."/>
        </authorList>
    </citation>
    <scope>NUCLEOTIDE SEQUENCE</scope>
    <source>
        <tissue evidence="1">Shoot tip</tissue>
    </source>
</reference>
<organism evidence="1 2">
    <name type="scientific">Salix koriyanagi</name>
    <dbReference type="NCBI Taxonomy" id="2511006"/>
    <lineage>
        <taxon>Eukaryota</taxon>
        <taxon>Viridiplantae</taxon>
        <taxon>Streptophyta</taxon>
        <taxon>Embryophyta</taxon>
        <taxon>Tracheophyta</taxon>
        <taxon>Spermatophyta</taxon>
        <taxon>Magnoliopsida</taxon>
        <taxon>eudicotyledons</taxon>
        <taxon>Gunneridae</taxon>
        <taxon>Pentapetalae</taxon>
        <taxon>rosids</taxon>
        <taxon>fabids</taxon>
        <taxon>Malpighiales</taxon>
        <taxon>Salicaceae</taxon>
        <taxon>Saliceae</taxon>
        <taxon>Salix</taxon>
    </lineage>
</organism>
<proteinExistence type="predicted"/>
<dbReference type="AlphaFoldDB" id="A0A9Q0X320"/>
<sequence length="79" mass="8936">MEILLLPVAIPQSTIISLLGPLKPTKTLWRAGLLVLNSNRLQLGRRDYLIFSKIGLEKTEMLMPYKLQAQETKTSPMGR</sequence>